<dbReference type="OrthoDB" id="70840at2"/>
<evidence type="ECO:0000259" key="3">
    <source>
        <dbReference type="PROSITE" id="PS51186"/>
    </source>
</evidence>
<keyword evidence="1 4" id="KW-0808">Transferase</keyword>
<dbReference type="PANTHER" id="PTHR43877:SF2">
    <property type="entry name" value="AMINOALKYLPHOSPHONATE N-ACETYLTRANSFERASE-RELATED"/>
    <property type="match status" value="1"/>
</dbReference>
<dbReference type="InterPro" id="IPR016181">
    <property type="entry name" value="Acyl_CoA_acyltransferase"/>
</dbReference>
<dbReference type="InterPro" id="IPR050832">
    <property type="entry name" value="Bact_Acetyltransf"/>
</dbReference>
<protein>
    <submittedName>
        <fullName evidence="4">Acetyltransferase (GNAT) family protein</fullName>
    </submittedName>
</protein>
<dbReference type="GO" id="GO:0016747">
    <property type="term" value="F:acyltransferase activity, transferring groups other than amino-acyl groups"/>
    <property type="evidence" value="ECO:0007669"/>
    <property type="project" value="InterPro"/>
</dbReference>
<evidence type="ECO:0000256" key="2">
    <source>
        <dbReference type="ARBA" id="ARBA00023315"/>
    </source>
</evidence>
<accession>A0A1G6YHY2</accession>
<organism evidence="4 5">
    <name type="scientific">Glycomyces harbinensis</name>
    <dbReference type="NCBI Taxonomy" id="58114"/>
    <lineage>
        <taxon>Bacteria</taxon>
        <taxon>Bacillati</taxon>
        <taxon>Actinomycetota</taxon>
        <taxon>Actinomycetes</taxon>
        <taxon>Glycomycetales</taxon>
        <taxon>Glycomycetaceae</taxon>
        <taxon>Glycomyces</taxon>
    </lineage>
</organism>
<keyword evidence="5" id="KW-1185">Reference proteome</keyword>
<dbReference type="PANTHER" id="PTHR43877">
    <property type="entry name" value="AMINOALKYLPHOSPHONATE N-ACETYLTRANSFERASE-RELATED-RELATED"/>
    <property type="match status" value="1"/>
</dbReference>
<name>A0A1G6YHY2_9ACTN</name>
<keyword evidence="2" id="KW-0012">Acyltransferase</keyword>
<gene>
    <name evidence="4" type="ORF">SAMN05216270_10915</name>
</gene>
<proteinExistence type="predicted"/>
<dbReference type="STRING" id="58114.SAMN05216270_10915"/>
<evidence type="ECO:0000313" key="4">
    <source>
        <dbReference type="EMBL" id="SDD90104.1"/>
    </source>
</evidence>
<evidence type="ECO:0000313" key="5">
    <source>
        <dbReference type="Proteomes" id="UP000198949"/>
    </source>
</evidence>
<evidence type="ECO:0000256" key="1">
    <source>
        <dbReference type="ARBA" id="ARBA00022679"/>
    </source>
</evidence>
<dbReference type="PROSITE" id="PS51186">
    <property type="entry name" value="GNAT"/>
    <property type="match status" value="1"/>
</dbReference>
<dbReference type="CDD" id="cd04301">
    <property type="entry name" value="NAT_SF"/>
    <property type="match status" value="1"/>
</dbReference>
<sequence length="175" mass="18957">MQRSGTVTIGCAKVVGVEIQIARTHFDSPVAQTLCDEIQAEYVRRYGGGDETALGAGDFDPPNGDFLVAYDESGEPLGCGGWRTHEDDAEMKRVYVREHARRQGLARRLVAAVEASAAAAGRRRLILETGPEQPEAIAMYRALGYVPVTPFGFYASEEGSLHLGKELRSKQSADA</sequence>
<dbReference type="Gene3D" id="3.40.630.30">
    <property type="match status" value="1"/>
</dbReference>
<reference evidence="5" key="1">
    <citation type="submission" date="2016-10" db="EMBL/GenBank/DDBJ databases">
        <authorList>
            <person name="Varghese N."/>
            <person name="Submissions S."/>
        </authorList>
    </citation>
    <scope>NUCLEOTIDE SEQUENCE [LARGE SCALE GENOMIC DNA]</scope>
    <source>
        <strain evidence="5">CGMCC 4.3516</strain>
    </source>
</reference>
<dbReference type="SUPFAM" id="SSF55729">
    <property type="entry name" value="Acyl-CoA N-acyltransferases (Nat)"/>
    <property type="match status" value="1"/>
</dbReference>
<dbReference type="Pfam" id="PF00583">
    <property type="entry name" value="Acetyltransf_1"/>
    <property type="match status" value="1"/>
</dbReference>
<dbReference type="InterPro" id="IPR000182">
    <property type="entry name" value="GNAT_dom"/>
</dbReference>
<dbReference type="AlphaFoldDB" id="A0A1G6YHY2"/>
<feature type="domain" description="N-acetyltransferase" evidence="3">
    <location>
        <begin position="17"/>
        <end position="168"/>
    </location>
</feature>
<dbReference type="Proteomes" id="UP000198949">
    <property type="component" value="Unassembled WGS sequence"/>
</dbReference>
<dbReference type="EMBL" id="FNAD01000009">
    <property type="protein sequence ID" value="SDD90104.1"/>
    <property type="molecule type" value="Genomic_DNA"/>
</dbReference>